<protein>
    <submittedName>
        <fullName evidence="2">Uncharacterized protein</fullName>
    </submittedName>
</protein>
<dbReference type="AlphaFoldDB" id="A0A0E9PRU8"/>
<dbReference type="EMBL" id="GBXM01101787">
    <property type="protein sequence ID" value="JAH06790.1"/>
    <property type="molecule type" value="Transcribed_RNA"/>
</dbReference>
<evidence type="ECO:0000313" key="2">
    <source>
        <dbReference type="EMBL" id="JAH06790.1"/>
    </source>
</evidence>
<proteinExistence type="predicted"/>
<accession>A0A0E9PRU8</accession>
<evidence type="ECO:0000256" key="1">
    <source>
        <dbReference type="SAM" id="SignalP"/>
    </source>
</evidence>
<reference evidence="2" key="1">
    <citation type="submission" date="2014-11" db="EMBL/GenBank/DDBJ databases">
        <authorList>
            <person name="Amaro Gonzalez C."/>
        </authorList>
    </citation>
    <scope>NUCLEOTIDE SEQUENCE</scope>
</reference>
<organism evidence="2">
    <name type="scientific">Anguilla anguilla</name>
    <name type="common">European freshwater eel</name>
    <name type="synonym">Muraena anguilla</name>
    <dbReference type="NCBI Taxonomy" id="7936"/>
    <lineage>
        <taxon>Eukaryota</taxon>
        <taxon>Metazoa</taxon>
        <taxon>Chordata</taxon>
        <taxon>Craniata</taxon>
        <taxon>Vertebrata</taxon>
        <taxon>Euteleostomi</taxon>
        <taxon>Actinopterygii</taxon>
        <taxon>Neopterygii</taxon>
        <taxon>Teleostei</taxon>
        <taxon>Anguilliformes</taxon>
        <taxon>Anguillidae</taxon>
        <taxon>Anguilla</taxon>
    </lineage>
</organism>
<reference evidence="2" key="2">
    <citation type="journal article" date="2015" name="Fish Shellfish Immunol.">
        <title>Early steps in the European eel (Anguilla anguilla)-Vibrio vulnificus interaction in the gills: Role of the RtxA13 toxin.</title>
        <authorList>
            <person name="Callol A."/>
            <person name="Pajuelo D."/>
            <person name="Ebbesson L."/>
            <person name="Teles M."/>
            <person name="MacKenzie S."/>
            <person name="Amaro C."/>
        </authorList>
    </citation>
    <scope>NUCLEOTIDE SEQUENCE</scope>
</reference>
<name>A0A0E9PRU8_ANGAN</name>
<sequence>MSLKVYCMLIFLLCTSAVDLVTAAPQH</sequence>
<keyword evidence="1" id="KW-0732">Signal</keyword>
<feature type="chain" id="PRO_5002431075" evidence="1">
    <location>
        <begin position="24"/>
        <end position="27"/>
    </location>
</feature>
<feature type="signal peptide" evidence="1">
    <location>
        <begin position="1"/>
        <end position="23"/>
    </location>
</feature>